<dbReference type="RefSeq" id="WP_149619177.1">
    <property type="nucleotide sequence ID" value="NZ_JBITUG010000006.1"/>
</dbReference>
<dbReference type="EMBL" id="VOBL01000005">
    <property type="protein sequence ID" value="KAA0978036.1"/>
    <property type="molecule type" value="Genomic_DNA"/>
</dbReference>
<sequence>MLLVIAIIILGTAVCLGVGTSRNRDVQEGRRFEPFRGPIQGLVEPVASLPPVLLPEDPSAADIESVQFSLGLRGYRCDQVDEVLDVLSAEISRLHEVIAAHGKEAVISNTSVSSE</sequence>
<evidence type="ECO:0000313" key="2">
    <source>
        <dbReference type="Proteomes" id="UP000323856"/>
    </source>
</evidence>
<organism evidence="1 2">
    <name type="scientific">Paeniglutamicibacter gangotriensis</name>
    <dbReference type="NCBI Taxonomy" id="254787"/>
    <lineage>
        <taxon>Bacteria</taxon>
        <taxon>Bacillati</taxon>
        <taxon>Actinomycetota</taxon>
        <taxon>Actinomycetes</taxon>
        <taxon>Micrococcales</taxon>
        <taxon>Micrococcaceae</taxon>
        <taxon>Paeniglutamicibacter</taxon>
    </lineage>
</organism>
<gene>
    <name evidence="1" type="ORF">FQ154_06920</name>
</gene>
<reference evidence="1 2" key="1">
    <citation type="submission" date="2019-07" db="EMBL/GenBank/DDBJ databases">
        <title>Analysis of the biochemical properties, biological activity and biotechnological potential of siderophores and biosurfactants produced by Antarctic psychrotolerant bacteria.</title>
        <authorList>
            <person name="Styczynski M."/>
            <person name="Krucon T."/>
            <person name="Decewicz P."/>
            <person name="Dziewit L."/>
        </authorList>
    </citation>
    <scope>NUCLEOTIDE SEQUENCE [LARGE SCALE GENOMIC DNA]</scope>
    <source>
        <strain evidence="1 2">ANT_H27</strain>
    </source>
</reference>
<dbReference type="InterPro" id="IPR019933">
    <property type="entry name" value="DivIVA_domain"/>
</dbReference>
<dbReference type="Gene3D" id="6.10.250.660">
    <property type="match status" value="1"/>
</dbReference>
<name>A0A5B0EH81_9MICC</name>
<proteinExistence type="predicted"/>
<dbReference type="NCBIfam" id="TIGR03544">
    <property type="entry name" value="DivI1A_domain"/>
    <property type="match status" value="1"/>
</dbReference>
<accession>A0A5B0EH81</accession>
<protein>
    <submittedName>
        <fullName evidence="1">DivIVA domain-containing protein</fullName>
    </submittedName>
</protein>
<comment type="caution">
    <text evidence="1">The sequence shown here is derived from an EMBL/GenBank/DDBJ whole genome shotgun (WGS) entry which is preliminary data.</text>
</comment>
<dbReference type="AlphaFoldDB" id="A0A5B0EH81"/>
<dbReference type="Proteomes" id="UP000323856">
    <property type="component" value="Unassembled WGS sequence"/>
</dbReference>
<evidence type="ECO:0000313" key="1">
    <source>
        <dbReference type="EMBL" id="KAA0978036.1"/>
    </source>
</evidence>
<dbReference type="OrthoDB" id="3404379at2"/>